<evidence type="ECO:0000313" key="2">
    <source>
        <dbReference type="EMBL" id="KAJ3598834.1"/>
    </source>
</evidence>
<proteinExistence type="predicted"/>
<keyword evidence="3" id="KW-1185">Reference proteome</keyword>
<feature type="region of interest" description="Disordered" evidence="1">
    <location>
        <begin position="153"/>
        <end position="209"/>
    </location>
</feature>
<evidence type="ECO:0000313" key="3">
    <source>
        <dbReference type="Proteomes" id="UP001148018"/>
    </source>
</evidence>
<protein>
    <submittedName>
        <fullName evidence="2">Uncharacterized protein</fullName>
    </submittedName>
</protein>
<name>A0A9Q0E0E6_9TELE</name>
<dbReference type="Proteomes" id="UP001148018">
    <property type="component" value="Unassembled WGS sequence"/>
</dbReference>
<dbReference type="OrthoDB" id="196264at2759"/>
<comment type="caution">
    <text evidence="2">The sequence shown here is derived from an EMBL/GenBank/DDBJ whole genome shotgun (WGS) entry which is preliminary data.</text>
</comment>
<reference evidence="2" key="1">
    <citation type="submission" date="2022-07" db="EMBL/GenBank/DDBJ databases">
        <title>Chromosome-level genome of Muraenolepis orangiensis.</title>
        <authorList>
            <person name="Kim J."/>
        </authorList>
    </citation>
    <scope>NUCLEOTIDE SEQUENCE</scope>
    <source>
        <strain evidence="2">KU_S4_2022</strain>
        <tissue evidence="2">Muscle</tissue>
    </source>
</reference>
<gene>
    <name evidence="2" type="ORF">NHX12_032798</name>
</gene>
<accession>A0A9Q0E0E6</accession>
<organism evidence="2 3">
    <name type="scientific">Muraenolepis orangiensis</name>
    <name type="common">Patagonian moray cod</name>
    <dbReference type="NCBI Taxonomy" id="630683"/>
    <lineage>
        <taxon>Eukaryota</taxon>
        <taxon>Metazoa</taxon>
        <taxon>Chordata</taxon>
        <taxon>Craniata</taxon>
        <taxon>Vertebrata</taxon>
        <taxon>Euteleostomi</taxon>
        <taxon>Actinopterygii</taxon>
        <taxon>Neopterygii</taxon>
        <taxon>Teleostei</taxon>
        <taxon>Neoteleostei</taxon>
        <taxon>Acanthomorphata</taxon>
        <taxon>Zeiogadaria</taxon>
        <taxon>Gadariae</taxon>
        <taxon>Gadiformes</taxon>
        <taxon>Muraenolepidoidei</taxon>
        <taxon>Muraenolepididae</taxon>
        <taxon>Muraenolepis</taxon>
    </lineage>
</organism>
<dbReference type="AlphaFoldDB" id="A0A9Q0E0E6"/>
<dbReference type="EMBL" id="JANIIK010000048">
    <property type="protein sequence ID" value="KAJ3598834.1"/>
    <property type="molecule type" value="Genomic_DNA"/>
</dbReference>
<evidence type="ECO:0000256" key="1">
    <source>
        <dbReference type="SAM" id="MobiDB-lite"/>
    </source>
</evidence>
<sequence length="270" mass="29344">MLKQALTQVTVLFSRVGVDPDQDLQQSVDNFLVLQGEGAQAEGRSKTRQESAWLFQLWYSFDHNYLKPILTHSGPPLTTTLPPCCGPLARCLTSPQAYQDHEQLRSKDSDVILTDGDLSLSFGDTAVTALNGAWSANGKRSGSTSEEALERELDGREQELLSRGTRLGSSPSVCYRGQSGASRPVESQLAGAGPWQVKPSETGPSRNTMRALSLQSGLRRPYALLEEPPTCGNNRPFIGPLNQPRCCDDGPPVVTKRRLCLIGDAGLHIL</sequence>